<feature type="compositionally biased region" description="Low complexity" evidence="1">
    <location>
        <begin position="1"/>
        <end position="15"/>
    </location>
</feature>
<dbReference type="Gene3D" id="3.40.50.720">
    <property type="entry name" value="NAD(P)-binding Rossmann-like Domain"/>
    <property type="match status" value="1"/>
</dbReference>
<evidence type="ECO:0000313" key="2">
    <source>
        <dbReference type="EMBL" id="KAL3083403.1"/>
    </source>
</evidence>
<comment type="caution">
    <text evidence="2">The sequence shown here is derived from an EMBL/GenBank/DDBJ whole genome shotgun (WGS) entry which is preliminary data.</text>
</comment>
<reference evidence="2 3" key="1">
    <citation type="submission" date="2024-10" db="EMBL/GenBank/DDBJ databases">
        <authorList>
            <person name="Kim D."/>
        </authorList>
    </citation>
    <scope>NUCLEOTIDE SEQUENCE [LARGE SCALE GENOMIC DNA]</scope>
    <source>
        <strain evidence="2">Taebaek</strain>
    </source>
</reference>
<evidence type="ECO:0000256" key="1">
    <source>
        <dbReference type="SAM" id="MobiDB-lite"/>
    </source>
</evidence>
<dbReference type="EMBL" id="JBICCN010000254">
    <property type="protein sequence ID" value="KAL3083403.1"/>
    <property type="molecule type" value="Genomic_DNA"/>
</dbReference>
<sequence>MLLNNQHNNSTNHSNGLAINGNSSPNSLVADSPIGANASPKRSPAQQKNSGHFRGEFVGKVIIVTGATRPFGRQMSLTFGREGASLTIQGPSGERLAAVKESLVRSGVDERRILAISGASTEEGTAMELVERSLQRFGKIDALIVSVDLISDSTEHSAADQLFGGTMRWLVYLSSLLVKPLAKTEGSIVAISGTLPKTAMAAQWHAISRSALAGWVANSAQMFGPKGIRINGINVGIVRADFRSRQAKNEDEQQNLCSSAVNALRRPGTLEEIGQVALFLASPSRASFISGQVISADGGTNGA</sequence>
<protein>
    <recommendedName>
        <fullName evidence="4">SDR family oxidoreductase</fullName>
    </recommendedName>
</protein>
<dbReference type="SUPFAM" id="SSF51735">
    <property type="entry name" value="NAD(P)-binding Rossmann-fold domains"/>
    <property type="match status" value="1"/>
</dbReference>
<name>A0ABD2J6J5_HETSC</name>
<accession>A0ABD2J6J5</accession>
<dbReference type="PRINTS" id="PR00081">
    <property type="entry name" value="GDHRDH"/>
</dbReference>
<evidence type="ECO:0008006" key="4">
    <source>
        <dbReference type="Google" id="ProtNLM"/>
    </source>
</evidence>
<gene>
    <name evidence="2" type="ORF">niasHS_011205</name>
</gene>
<dbReference type="Proteomes" id="UP001620645">
    <property type="component" value="Unassembled WGS sequence"/>
</dbReference>
<keyword evidence="3" id="KW-1185">Reference proteome</keyword>
<proteinExistence type="predicted"/>
<evidence type="ECO:0000313" key="3">
    <source>
        <dbReference type="Proteomes" id="UP001620645"/>
    </source>
</evidence>
<feature type="compositionally biased region" description="Polar residues" evidence="1">
    <location>
        <begin position="20"/>
        <end position="29"/>
    </location>
</feature>
<dbReference type="InterPro" id="IPR002347">
    <property type="entry name" value="SDR_fam"/>
</dbReference>
<dbReference type="AlphaFoldDB" id="A0ABD2J6J5"/>
<feature type="region of interest" description="Disordered" evidence="1">
    <location>
        <begin position="1"/>
        <end position="51"/>
    </location>
</feature>
<dbReference type="InterPro" id="IPR036291">
    <property type="entry name" value="NAD(P)-bd_dom_sf"/>
</dbReference>
<dbReference type="PANTHER" id="PTHR43975:SF2">
    <property type="entry name" value="EG:BACR7A4.14 PROTEIN-RELATED"/>
    <property type="match status" value="1"/>
</dbReference>
<dbReference type="Pfam" id="PF13561">
    <property type="entry name" value="adh_short_C2"/>
    <property type="match status" value="1"/>
</dbReference>
<organism evidence="2 3">
    <name type="scientific">Heterodera schachtii</name>
    <name type="common">Sugarbeet cyst nematode worm</name>
    <name type="synonym">Tylenchus schachtii</name>
    <dbReference type="NCBI Taxonomy" id="97005"/>
    <lineage>
        <taxon>Eukaryota</taxon>
        <taxon>Metazoa</taxon>
        <taxon>Ecdysozoa</taxon>
        <taxon>Nematoda</taxon>
        <taxon>Chromadorea</taxon>
        <taxon>Rhabditida</taxon>
        <taxon>Tylenchina</taxon>
        <taxon>Tylenchomorpha</taxon>
        <taxon>Tylenchoidea</taxon>
        <taxon>Heteroderidae</taxon>
        <taxon>Heteroderinae</taxon>
        <taxon>Heterodera</taxon>
    </lineage>
</organism>
<dbReference type="PANTHER" id="PTHR43975">
    <property type="entry name" value="ZGC:101858"/>
    <property type="match status" value="1"/>
</dbReference>